<organism evidence="3 4">
    <name type="scientific">Cloeon dipterum</name>
    <dbReference type="NCBI Taxonomy" id="197152"/>
    <lineage>
        <taxon>Eukaryota</taxon>
        <taxon>Metazoa</taxon>
        <taxon>Ecdysozoa</taxon>
        <taxon>Arthropoda</taxon>
        <taxon>Hexapoda</taxon>
        <taxon>Insecta</taxon>
        <taxon>Pterygota</taxon>
        <taxon>Palaeoptera</taxon>
        <taxon>Ephemeroptera</taxon>
        <taxon>Pisciforma</taxon>
        <taxon>Baetidae</taxon>
        <taxon>Cloeon</taxon>
    </lineage>
</organism>
<dbReference type="GO" id="GO:0031514">
    <property type="term" value="C:motile cilium"/>
    <property type="evidence" value="ECO:0007669"/>
    <property type="project" value="TreeGrafter"/>
</dbReference>
<dbReference type="GO" id="GO:0030317">
    <property type="term" value="P:flagellated sperm motility"/>
    <property type="evidence" value="ECO:0007669"/>
    <property type="project" value="TreeGrafter"/>
</dbReference>
<evidence type="ECO:0000256" key="1">
    <source>
        <dbReference type="SAM" id="MobiDB-lite"/>
    </source>
</evidence>
<dbReference type="OrthoDB" id="10265862at2759"/>
<sequence length="651" mass="75119">MSEGCLSSGSSTRDQAEDGLLGQSTNKQDDASDAGKQERKGSEDLNEETQVEEKRDEIIFVKLWLPQGLPFTLTSYRSMTIEELRAKVAAELFLPLDMLVLVQAGEPPKLLHDDDDGLVRNLMGNKGSILELYVHCTDPDVDYEVPDTLRAKPTDILTVIVYTGHMEKMVVVEIEHDCREKEFLGGYRCKRSGRENYHASCQTSPDKPKILKYSRKVQTQNLVSHGQQTPRAAWTQTEEKVEGRVMVPSVPDNMADVAAKVVVIQKFFRGWRVRRGLERLKEEALDRQELRRFLEQDAAAGRYNPTTFEVLYQLVERWRKRCLEYAFATKTQGPSRADFQDILEMQVNMLAIIEKERIKMRDKRLKEREKQLLDEVCSPVKWKSYKGVTVSMDTLKSQRACKLKQLHDKLFAENQSAAVLKENLNETLEALDALDEPNKYELVQLIEREVQLLEMGLGTKETKNLHLRLEKVFANLIRDPSECKKPRSRLYLCSQCRKMLPPKVFVVPLTRPELKVCTSCNWIDNMSHGRVDHGPFAVMLKELQQHESRRGCYRSMAFVLEVHDVKYLVDQIWHGQSAISQAGDVHELRLGRWDTAKEWSPWNTVLLTRKELQEHLNISELKLIYGEEFVKNVNIKHLIAQMHFKGLQNVK</sequence>
<reference evidence="3 4" key="1">
    <citation type="submission" date="2020-04" db="EMBL/GenBank/DDBJ databases">
        <authorList>
            <person name="Alioto T."/>
            <person name="Alioto T."/>
            <person name="Gomez Garrido J."/>
        </authorList>
    </citation>
    <scope>NUCLEOTIDE SEQUENCE [LARGE SCALE GENOMIC DNA]</scope>
</reference>
<feature type="compositionally biased region" description="Basic and acidic residues" evidence="1">
    <location>
        <begin position="27"/>
        <end position="43"/>
    </location>
</feature>
<name>A0A8S1DJS8_9INSE</name>
<dbReference type="AlphaFoldDB" id="A0A8S1DJS8"/>
<accession>A0A8S1DJS8</accession>
<dbReference type="EMBL" id="CADEPI010000161">
    <property type="protein sequence ID" value="CAB3378243.1"/>
    <property type="molecule type" value="Genomic_DNA"/>
</dbReference>
<protein>
    <recommendedName>
        <fullName evidence="2">IQ motif and ubiquitin-like domain-containing protein</fullName>
    </recommendedName>
</protein>
<feature type="region of interest" description="Disordered" evidence="1">
    <location>
        <begin position="1"/>
        <end position="51"/>
    </location>
</feature>
<feature type="domain" description="IQ motif and ubiquitin-like" evidence="2">
    <location>
        <begin position="365"/>
        <end position="485"/>
    </location>
</feature>
<dbReference type="PANTHER" id="PTHR21074:SF0">
    <property type="entry name" value="IQ AND UBIQUITIN-LIKE DOMAIN-CONTAINING PROTEIN"/>
    <property type="match status" value="1"/>
</dbReference>
<dbReference type="PROSITE" id="PS50096">
    <property type="entry name" value="IQ"/>
    <property type="match status" value="1"/>
</dbReference>
<keyword evidence="4" id="KW-1185">Reference proteome</keyword>
<dbReference type="Pfam" id="PF25805">
    <property type="entry name" value="IQUB"/>
    <property type="match status" value="1"/>
</dbReference>
<dbReference type="GO" id="GO:0060271">
    <property type="term" value="P:cilium assembly"/>
    <property type="evidence" value="ECO:0007669"/>
    <property type="project" value="TreeGrafter"/>
</dbReference>
<dbReference type="InterPro" id="IPR037695">
    <property type="entry name" value="IQUB"/>
</dbReference>
<dbReference type="Proteomes" id="UP000494165">
    <property type="component" value="Unassembled WGS sequence"/>
</dbReference>
<proteinExistence type="predicted"/>
<evidence type="ECO:0000259" key="2">
    <source>
        <dbReference type="Pfam" id="PF25805"/>
    </source>
</evidence>
<dbReference type="GO" id="GO:0001669">
    <property type="term" value="C:acrosomal vesicle"/>
    <property type="evidence" value="ECO:0007669"/>
    <property type="project" value="TreeGrafter"/>
</dbReference>
<gene>
    <name evidence="3" type="ORF">CLODIP_2_CD11232</name>
</gene>
<dbReference type="PANTHER" id="PTHR21074">
    <property type="entry name" value="IQ AND UBIQUITIN-LIKE DOMAIN-CONTAINING PROTEIN"/>
    <property type="match status" value="1"/>
</dbReference>
<evidence type="ECO:0000313" key="3">
    <source>
        <dbReference type="EMBL" id="CAB3378243.1"/>
    </source>
</evidence>
<comment type="caution">
    <text evidence="3">The sequence shown here is derived from an EMBL/GenBank/DDBJ whole genome shotgun (WGS) entry which is preliminary data.</text>
</comment>
<feature type="compositionally biased region" description="Polar residues" evidence="1">
    <location>
        <begin position="1"/>
        <end position="13"/>
    </location>
</feature>
<dbReference type="InterPro" id="IPR057887">
    <property type="entry name" value="IQUB_helical"/>
</dbReference>
<evidence type="ECO:0000313" key="4">
    <source>
        <dbReference type="Proteomes" id="UP000494165"/>
    </source>
</evidence>